<dbReference type="HOGENOM" id="CLU_1644161_0_0_1"/>
<dbReference type="Proteomes" id="UP000017559">
    <property type="component" value="Unassembled WGS sequence"/>
</dbReference>
<protein>
    <submittedName>
        <fullName evidence="1">Uncharacterized protein</fullName>
    </submittedName>
</protein>
<comment type="caution">
    <text evidence="1">The sequence shown here is derived from an EMBL/GenBank/DDBJ whole genome shotgun (WGS) entry which is preliminary data.</text>
</comment>
<evidence type="ECO:0000313" key="2">
    <source>
        <dbReference type="Proteomes" id="UP000017559"/>
    </source>
</evidence>
<gene>
    <name evidence="1" type="ORF">Moror_12112</name>
</gene>
<organism evidence="1 2">
    <name type="scientific">Moniliophthora roreri (strain MCA 2997)</name>
    <name type="common">Cocoa frosty pod rot fungus</name>
    <name type="synonym">Crinipellis roreri</name>
    <dbReference type="NCBI Taxonomy" id="1381753"/>
    <lineage>
        <taxon>Eukaryota</taxon>
        <taxon>Fungi</taxon>
        <taxon>Dikarya</taxon>
        <taxon>Basidiomycota</taxon>
        <taxon>Agaricomycotina</taxon>
        <taxon>Agaricomycetes</taxon>
        <taxon>Agaricomycetidae</taxon>
        <taxon>Agaricales</taxon>
        <taxon>Marasmiineae</taxon>
        <taxon>Marasmiaceae</taxon>
        <taxon>Moniliophthora</taxon>
    </lineage>
</organism>
<dbReference type="KEGG" id="mrr:Moror_12112"/>
<keyword evidence="2" id="KW-1185">Reference proteome</keyword>
<dbReference type="AlphaFoldDB" id="V2WIB6"/>
<proteinExistence type="predicted"/>
<name>V2WIB6_MONRO</name>
<evidence type="ECO:0000313" key="1">
    <source>
        <dbReference type="EMBL" id="ESK81322.1"/>
    </source>
</evidence>
<sequence>MQLAIHIGLNRQFTYCLQLSACIITLSLKTTTHTILSSWYHKGWWKIGFRLMSLIWCRKDAMECSSVNTSEWLVEITSGALTSMTSGNTYKVTKYTKSKGWVTSADAYFFSRIKQENETPNVFHAATTTAPVFEKNTLQQLAAAMLQQMQINAAQNDVIKN</sequence>
<accession>V2WIB6</accession>
<dbReference type="EMBL" id="AWSO01002548">
    <property type="protein sequence ID" value="ESK81322.1"/>
    <property type="molecule type" value="Genomic_DNA"/>
</dbReference>
<reference evidence="1 2" key="1">
    <citation type="journal article" date="2014" name="BMC Genomics">
        <title>Genome and secretome analysis of the hemibiotrophic fungal pathogen, Moniliophthora roreri, which causes frosty pod rot disease of cacao: mechanisms of the biotrophic and necrotrophic phases.</title>
        <authorList>
            <person name="Meinhardt L.W."/>
            <person name="Costa G.G.L."/>
            <person name="Thomazella D.P.T."/>
            <person name="Teixeira P.J.P.L."/>
            <person name="Carazzolle M.F."/>
            <person name="Schuster S.C."/>
            <person name="Carlson J.E."/>
            <person name="Guiltinan M.J."/>
            <person name="Mieczkowski P."/>
            <person name="Farmer A."/>
            <person name="Ramaraj T."/>
            <person name="Crozier J."/>
            <person name="Davis R.E."/>
            <person name="Shao J."/>
            <person name="Melnick R.L."/>
            <person name="Pereira G.A.G."/>
            <person name="Bailey B.A."/>
        </authorList>
    </citation>
    <scope>NUCLEOTIDE SEQUENCE [LARGE SCALE GENOMIC DNA]</scope>
    <source>
        <strain evidence="1 2">MCA 2997</strain>
    </source>
</reference>